<dbReference type="PANTHER" id="PTHR13542">
    <property type="entry name" value="LSM12 HOMOLOG"/>
    <property type="match status" value="1"/>
</dbReference>
<dbReference type="EMBL" id="BTGB01000001">
    <property type="protein sequence ID" value="GMM44894.1"/>
    <property type="molecule type" value="Genomic_DNA"/>
</dbReference>
<evidence type="ECO:0000259" key="2">
    <source>
        <dbReference type="PROSITE" id="PS52001"/>
    </source>
</evidence>
<dbReference type="InterPro" id="IPR047574">
    <property type="entry name" value="AD"/>
</dbReference>
<evidence type="ECO:0000313" key="3">
    <source>
        <dbReference type="EMBL" id="GMM44894.1"/>
    </source>
</evidence>
<reference evidence="3 4" key="1">
    <citation type="journal article" date="2023" name="Elife">
        <title>Identification of key yeast species and microbe-microbe interactions impacting larval growth of Drosophila in the wild.</title>
        <authorList>
            <person name="Mure A."/>
            <person name="Sugiura Y."/>
            <person name="Maeda R."/>
            <person name="Honda K."/>
            <person name="Sakurai N."/>
            <person name="Takahashi Y."/>
            <person name="Watada M."/>
            <person name="Katoh T."/>
            <person name="Gotoh A."/>
            <person name="Gotoh Y."/>
            <person name="Taniguchi I."/>
            <person name="Nakamura K."/>
            <person name="Hayashi T."/>
            <person name="Katayama T."/>
            <person name="Uemura T."/>
            <person name="Hattori Y."/>
        </authorList>
    </citation>
    <scope>NUCLEOTIDE SEQUENCE [LARGE SCALE GENOMIC DNA]</scope>
    <source>
        <strain evidence="3 4">PK-24</strain>
    </source>
</reference>
<dbReference type="AlphaFoldDB" id="A0AAV5R0B7"/>
<protein>
    <recommendedName>
        <fullName evidence="2">AD domain-containing protein</fullName>
    </recommendedName>
</protein>
<dbReference type="PROSITE" id="PS52001">
    <property type="entry name" value="AD"/>
    <property type="match status" value="1"/>
</dbReference>
<gene>
    <name evidence="3" type="ORF">DAPK24_014690</name>
</gene>
<accession>A0AAV5R0B7</accession>
<dbReference type="InterPro" id="IPR039683">
    <property type="entry name" value="Lsm12-like"/>
</dbReference>
<proteinExistence type="predicted"/>
<keyword evidence="4" id="KW-1185">Reference proteome</keyword>
<evidence type="ECO:0000256" key="1">
    <source>
        <dbReference type="SAM" id="MobiDB-lite"/>
    </source>
</evidence>
<feature type="compositionally biased region" description="Low complexity" evidence="1">
    <location>
        <begin position="46"/>
        <end position="62"/>
    </location>
</feature>
<organism evidence="3 4">
    <name type="scientific">Pichia kluyveri</name>
    <name type="common">Yeast</name>
    <dbReference type="NCBI Taxonomy" id="36015"/>
    <lineage>
        <taxon>Eukaryota</taxon>
        <taxon>Fungi</taxon>
        <taxon>Dikarya</taxon>
        <taxon>Ascomycota</taxon>
        <taxon>Saccharomycotina</taxon>
        <taxon>Pichiomycetes</taxon>
        <taxon>Pichiales</taxon>
        <taxon>Pichiaceae</taxon>
        <taxon>Pichia</taxon>
    </lineage>
</organism>
<sequence length="227" mass="25620">MLILLHELIGYKVKITTVNDDVIYGVIHSHNSRKNITLIETPPPNSKNSSSSSPSSSRSQSPHNKIDLTNDVNFIAINEFFVKSIDTLSKPKHQQKLSINDTFANALNAPSEIPNDRIAETIRENGKIIQDQEKEFKLRKLSQHFSKNGALLLKNLSLTYPIDSIDYDDKKNIILKDTNIKIFKPYKADDAKIESGDGSNEEKEKLSTVKKIIEKTWEKIESTEKGG</sequence>
<comment type="caution">
    <text evidence="3">The sequence shown here is derived from an EMBL/GenBank/DDBJ whole genome shotgun (WGS) entry which is preliminary data.</text>
</comment>
<feature type="domain" description="AD" evidence="2">
    <location>
        <begin position="111"/>
        <end position="221"/>
    </location>
</feature>
<dbReference type="InterPro" id="IPR019181">
    <property type="entry name" value="LSM12_ABD"/>
</dbReference>
<dbReference type="Pfam" id="PF09793">
    <property type="entry name" value="AD"/>
    <property type="match status" value="1"/>
</dbReference>
<feature type="region of interest" description="Disordered" evidence="1">
    <location>
        <begin position="35"/>
        <end position="64"/>
    </location>
</feature>
<evidence type="ECO:0000313" key="4">
    <source>
        <dbReference type="Proteomes" id="UP001378960"/>
    </source>
</evidence>
<dbReference type="Proteomes" id="UP001378960">
    <property type="component" value="Unassembled WGS sequence"/>
</dbReference>
<name>A0AAV5R0B7_PICKL</name>